<dbReference type="SUPFAM" id="SSF49478">
    <property type="entry name" value="Cna protein B-type domain"/>
    <property type="match status" value="1"/>
</dbReference>
<keyword evidence="4" id="KW-1133">Transmembrane helix</keyword>
<feature type="signal peptide" evidence="5">
    <location>
        <begin position="1"/>
        <end position="27"/>
    </location>
</feature>
<reference evidence="8 9" key="1">
    <citation type="submission" date="2018-01" db="EMBL/GenBank/DDBJ databases">
        <authorList>
            <person name="Gaut B.S."/>
            <person name="Morton B.R."/>
            <person name="Clegg M.T."/>
            <person name="Duvall M.R."/>
        </authorList>
    </citation>
    <scope>NUCLEOTIDE SEQUENCE [LARGE SCALE GENOMIC DNA]</scope>
    <source>
        <strain evidence="8">GP69</strain>
    </source>
</reference>
<evidence type="ECO:0000256" key="4">
    <source>
        <dbReference type="SAM" id="Phobius"/>
    </source>
</evidence>
<dbReference type="AlphaFoldDB" id="A0A2K4ZFP2"/>
<evidence type="ECO:0000256" key="5">
    <source>
        <dbReference type="SAM" id="SignalP"/>
    </source>
</evidence>
<protein>
    <submittedName>
        <fullName evidence="8">Cna protein B-type domain protein</fullName>
    </submittedName>
</protein>
<dbReference type="NCBIfam" id="TIGR01167">
    <property type="entry name" value="LPXTG_anchor"/>
    <property type="match status" value="1"/>
</dbReference>
<evidence type="ECO:0000313" key="9">
    <source>
        <dbReference type="Proteomes" id="UP000236311"/>
    </source>
</evidence>
<dbReference type="PANTHER" id="PTHR36108">
    <property type="entry name" value="COLOSSIN-B-RELATED"/>
    <property type="match status" value="1"/>
</dbReference>
<evidence type="ECO:0000259" key="7">
    <source>
        <dbReference type="Pfam" id="PF24547"/>
    </source>
</evidence>
<dbReference type="InterPro" id="IPR013783">
    <property type="entry name" value="Ig-like_fold"/>
</dbReference>
<feature type="domain" description="DUF7601" evidence="7">
    <location>
        <begin position="410"/>
        <end position="554"/>
    </location>
</feature>
<organism evidence="8 9">
    <name type="scientific">Acetatifactor muris</name>
    <dbReference type="NCBI Taxonomy" id="879566"/>
    <lineage>
        <taxon>Bacteria</taxon>
        <taxon>Bacillati</taxon>
        <taxon>Bacillota</taxon>
        <taxon>Clostridia</taxon>
        <taxon>Lachnospirales</taxon>
        <taxon>Lachnospiraceae</taxon>
        <taxon>Acetatifactor</taxon>
    </lineage>
</organism>
<evidence type="ECO:0000256" key="1">
    <source>
        <dbReference type="ARBA" id="ARBA00007257"/>
    </source>
</evidence>
<dbReference type="Pfam" id="PF17802">
    <property type="entry name" value="SpaA"/>
    <property type="match status" value="1"/>
</dbReference>
<sequence>MNKVFRVITSFLTIICCLAGSMTTLSAAENDGTAPHVTFTNEPNLSPDLRVTKTVQSTAAGYEVPEYVRFQFVLKLNGEIAAGEKYTLSDRNGEIIRKSGNNTVDFETDENGVFTLENGQTAVFEYVGNNVPYEVIERNTYLCPQKDAEGNFQPDSSGYVLYQKDSSGNETFLHPEYRYQLRGMEKDGYAPVSPVGGSSGNVVPDMESVKFVNQYTPKDLNATELKVTKNISFPAEYEMPQAVRNTLFWFHLEIEDGANREYTVLNPIDELVETVRYTDEDGDFALYPGETAVFADVPGDAGYRVSEIMDPVLDTILPDDGGTEMLPGDGDDGSMEMLSLSVDRGLIGGGGGILDSGTGGNLSGGDLPVLRPVIMKGWPAGWWPVGEVVKEGDRIPASPVTFHNANTSFRVRKTMDDNTEPENVEFTFQLVDARNNPMAGVVYYRYNMSTKELLPNQEDSFGDGGILMQSSLRPIRGTEEWTTDENGYFRLAAGEEAIFCGIEPGTSYTVKEIGRLIEVDGEMKVDPSYAEQPPQSGTVSAAGQLTTQNFVNSRLDMEGTLAVTKQVENDGQEGSGTEDAFHFLLYKRLKTTADVKNELTRLVKANQDLEDELGSIDAIKGYTGEELSEKVGILLAGEEIREELGWKLTPPLLRDSDTEADKNWYYDSGEGRREVYVPVTGAVYNIVTGDITENHATGPDAEKGWGAGEFTVKAGQTARFATLSVEGQYRVEEVGLTTEYTPKPAVTAGFNPDSSEEQTATEFIGGTVQTITRKADGSYEYIQTAVMPREGLAFTFTNLYKPKKVDLQLRKVDEQKEPRQGAEFMLYLNKGKEDKVLPEGADDTFRYTTDENGIVRIENLKPGTYWLYEEKAPSGYRILTDPIEITITQTRTGLEVQVDGILYQAEEAADPIETGSSTVSAVQIITDRGTDSTTGKELNDELILTIPNIYLYELPNSGGMGIYWYSIGGMLLMMAAALILYRYKHEGEVLKD</sequence>
<dbReference type="Proteomes" id="UP000236311">
    <property type="component" value="Unassembled WGS sequence"/>
</dbReference>
<dbReference type="RefSeq" id="WP_103239386.1">
    <property type="nucleotide sequence ID" value="NZ_JANJZD010000009.1"/>
</dbReference>
<dbReference type="OrthoDB" id="9816455at2"/>
<comment type="similarity">
    <text evidence="1">Belongs to the serine-aspartate repeat-containing protein (SDr) family.</text>
</comment>
<evidence type="ECO:0000256" key="2">
    <source>
        <dbReference type="ARBA" id="ARBA00022525"/>
    </source>
</evidence>
<feature type="domain" description="SpaA-like prealbumin fold" evidence="6">
    <location>
        <begin position="806"/>
        <end position="897"/>
    </location>
</feature>
<dbReference type="Gene3D" id="2.60.40.10">
    <property type="entry name" value="Immunoglobulins"/>
    <property type="match status" value="1"/>
</dbReference>
<feature type="domain" description="DUF7601" evidence="7">
    <location>
        <begin position="48"/>
        <end position="149"/>
    </location>
</feature>
<dbReference type="EMBL" id="OFSM01000009">
    <property type="protein sequence ID" value="SOY29278.1"/>
    <property type="molecule type" value="Genomic_DNA"/>
</dbReference>
<dbReference type="PANTHER" id="PTHR36108:SF13">
    <property type="entry name" value="COLOSSIN-B-RELATED"/>
    <property type="match status" value="1"/>
</dbReference>
<feature type="transmembrane region" description="Helical" evidence="4">
    <location>
        <begin position="962"/>
        <end position="981"/>
    </location>
</feature>
<keyword evidence="3 5" id="KW-0732">Signal</keyword>
<evidence type="ECO:0000256" key="3">
    <source>
        <dbReference type="ARBA" id="ARBA00022729"/>
    </source>
</evidence>
<name>A0A2K4ZFP2_9FIRM</name>
<evidence type="ECO:0000259" key="6">
    <source>
        <dbReference type="Pfam" id="PF17802"/>
    </source>
</evidence>
<dbReference type="Pfam" id="PF24547">
    <property type="entry name" value="DUF7601"/>
    <property type="match status" value="2"/>
</dbReference>
<evidence type="ECO:0000313" key="8">
    <source>
        <dbReference type="EMBL" id="SOY29278.1"/>
    </source>
</evidence>
<feature type="chain" id="PRO_5014419020" evidence="5">
    <location>
        <begin position="28"/>
        <end position="992"/>
    </location>
</feature>
<keyword evidence="2" id="KW-0964">Secreted</keyword>
<dbReference type="InterPro" id="IPR055382">
    <property type="entry name" value="DUF7601"/>
</dbReference>
<proteinExistence type="inferred from homology"/>
<gene>
    <name evidence="8" type="ORF">AMURIS_01993</name>
</gene>
<keyword evidence="4" id="KW-0472">Membrane</keyword>
<accession>A0A2K4ZFP2</accession>
<dbReference type="InterPro" id="IPR041033">
    <property type="entry name" value="SpaA_PFL_dom_1"/>
</dbReference>
<dbReference type="Gene3D" id="2.60.40.1140">
    <property type="entry name" value="Collagen-binding surface protein Cna, B-type domain"/>
    <property type="match status" value="2"/>
</dbReference>
<keyword evidence="4" id="KW-0812">Transmembrane</keyword>
<keyword evidence="9" id="KW-1185">Reference proteome</keyword>